<organism evidence="2 3">
    <name type="scientific">Enterobacter asburiae</name>
    <dbReference type="NCBI Taxonomy" id="61645"/>
    <lineage>
        <taxon>Bacteria</taxon>
        <taxon>Pseudomonadati</taxon>
        <taxon>Pseudomonadota</taxon>
        <taxon>Gammaproteobacteria</taxon>
        <taxon>Enterobacterales</taxon>
        <taxon>Enterobacteriaceae</taxon>
        <taxon>Enterobacter</taxon>
        <taxon>Enterobacter cloacae complex</taxon>
    </lineage>
</organism>
<evidence type="ECO:0000313" key="2">
    <source>
        <dbReference type="EMBL" id="STD24939.1"/>
    </source>
</evidence>
<sequence>MAQREAAAKKARKLKKEQAYKPDAEATFSWSATTSTRGRR</sequence>
<dbReference type="AlphaFoldDB" id="A0A376FIN2"/>
<evidence type="ECO:0000313" key="3">
    <source>
        <dbReference type="Proteomes" id="UP000255163"/>
    </source>
</evidence>
<feature type="region of interest" description="Disordered" evidence="1">
    <location>
        <begin position="1"/>
        <end position="40"/>
    </location>
</feature>
<evidence type="ECO:0000256" key="1">
    <source>
        <dbReference type="SAM" id="MobiDB-lite"/>
    </source>
</evidence>
<dbReference type="InterPro" id="IPR020317">
    <property type="entry name" value="Uncharacterised_YjbD"/>
</dbReference>
<gene>
    <name evidence="2" type="primary">yjbD_1</name>
    <name evidence="2" type="ORF">NCTC12123_04715</name>
</gene>
<proteinExistence type="predicted"/>
<feature type="compositionally biased region" description="Polar residues" evidence="1">
    <location>
        <begin position="28"/>
        <end position="40"/>
    </location>
</feature>
<name>A0A376FIN2_ENTAS</name>
<accession>A0A376FIN2</accession>
<dbReference type="EMBL" id="UFYI01000007">
    <property type="protein sequence ID" value="STD24939.1"/>
    <property type="molecule type" value="Genomic_DNA"/>
</dbReference>
<dbReference type="Proteomes" id="UP000255163">
    <property type="component" value="Unassembled WGS sequence"/>
</dbReference>
<reference evidence="2 3" key="1">
    <citation type="submission" date="2018-06" db="EMBL/GenBank/DDBJ databases">
        <authorList>
            <consortium name="Pathogen Informatics"/>
            <person name="Doyle S."/>
        </authorList>
    </citation>
    <scope>NUCLEOTIDE SEQUENCE [LARGE SCALE GENOMIC DNA]</scope>
    <source>
        <strain evidence="2 3">NCTC12123</strain>
    </source>
</reference>
<protein>
    <submittedName>
        <fullName evidence="2">Protein YjbD</fullName>
    </submittedName>
</protein>
<dbReference type="Pfam" id="PF11656">
    <property type="entry name" value="DUF3811"/>
    <property type="match status" value="1"/>
</dbReference>